<sequence>MLKKKIFLASSSELKGDREHFEIFINRKNKDWIGKDIFLELIIWEDFLDAVSQTRLQDEYNKAIEECDIFVMLFATKVGQYTEEEFETAFKKFKASNKPFIFTYFKDTQISTENASQKDLLSLERFQKKLIVLEHFYTTYKNIDELKYKFNQQLDKLAANGFIEFKPNEIFESTQNPTIDISDSKNIVAGSTISAGGDFIVGDNASRK</sequence>
<evidence type="ECO:0008006" key="3">
    <source>
        <dbReference type="Google" id="ProtNLM"/>
    </source>
</evidence>
<evidence type="ECO:0000313" key="1">
    <source>
        <dbReference type="EMBL" id="SEF40571.1"/>
    </source>
</evidence>
<gene>
    <name evidence="1" type="ORF">SAMN05216334_101175</name>
</gene>
<protein>
    <recommendedName>
        <fullName evidence="3">TIR domain-containing protein</fullName>
    </recommendedName>
</protein>
<reference evidence="1 2" key="1">
    <citation type="submission" date="2016-10" db="EMBL/GenBank/DDBJ databases">
        <authorList>
            <person name="de Groot N.N."/>
        </authorList>
    </citation>
    <scope>NUCLEOTIDE SEQUENCE [LARGE SCALE GENOMIC DNA]</scope>
    <source>
        <strain evidence="1 2">Nm13</strain>
    </source>
</reference>
<evidence type="ECO:0000313" key="2">
    <source>
        <dbReference type="Proteomes" id="UP000236753"/>
    </source>
</evidence>
<dbReference type="AlphaFoldDB" id="A0A1H5RSU3"/>
<dbReference type="RefSeq" id="WP_103965165.1">
    <property type="nucleotide sequence ID" value="NZ_FNUX01000001.1"/>
</dbReference>
<proteinExistence type="predicted"/>
<dbReference type="Proteomes" id="UP000236753">
    <property type="component" value="Unassembled WGS sequence"/>
</dbReference>
<organism evidence="1 2">
    <name type="scientific">Nitrosomonas ureae</name>
    <dbReference type="NCBI Taxonomy" id="44577"/>
    <lineage>
        <taxon>Bacteria</taxon>
        <taxon>Pseudomonadati</taxon>
        <taxon>Pseudomonadota</taxon>
        <taxon>Betaproteobacteria</taxon>
        <taxon>Nitrosomonadales</taxon>
        <taxon>Nitrosomonadaceae</taxon>
        <taxon>Nitrosomonas</taxon>
    </lineage>
</organism>
<accession>A0A1H5RSU3</accession>
<dbReference type="EMBL" id="FNUX01000001">
    <property type="protein sequence ID" value="SEF40571.1"/>
    <property type="molecule type" value="Genomic_DNA"/>
</dbReference>
<name>A0A1H5RSU3_9PROT</name>
<dbReference type="OrthoDB" id="571425at2"/>